<comment type="caution">
    <text evidence="2">The sequence shown here is derived from an EMBL/GenBank/DDBJ whole genome shotgun (WGS) entry which is preliminary data.</text>
</comment>
<dbReference type="SUPFAM" id="SSF81383">
    <property type="entry name" value="F-box domain"/>
    <property type="match status" value="2"/>
</dbReference>
<dbReference type="GeneID" id="38118608"/>
<evidence type="ECO:0000313" key="3">
    <source>
        <dbReference type="Proteomes" id="UP000256690"/>
    </source>
</evidence>
<feature type="domain" description="F-box" evidence="1">
    <location>
        <begin position="61"/>
        <end position="107"/>
    </location>
</feature>
<dbReference type="Pfam" id="PF00646">
    <property type="entry name" value="F-box"/>
    <property type="match status" value="1"/>
</dbReference>
<dbReference type="Proteomes" id="UP000256690">
    <property type="component" value="Unassembled WGS sequence"/>
</dbReference>
<proteinExistence type="predicted"/>
<dbReference type="OrthoDB" id="1689567at2759"/>
<dbReference type="InterPro" id="IPR036047">
    <property type="entry name" value="F-box-like_dom_sf"/>
</dbReference>
<evidence type="ECO:0000259" key="1">
    <source>
        <dbReference type="PROSITE" id="PS50181"/>
    </source>
</evidence>
<dbReference type="PROSITE" id="PS50181">
    <property type="entry name" value="FBOX"/>
    <property type="match status" value="1"/>
</dbReference>
<dbReference type="EMBL" id="PVWQ01000010">
    <property type="protein sequence ID" value="RDW70727.1"/>
    <property type="molecule type" value="Genomic_DNA"/>
</dbReference>
<organism evidence="2 3">
    <name type="scientific">Aspergillus mulundensis</name>
    <dbReference type="NCBI Taxonomy" id="1810919"/>
    <lineage>
        <taxon>Eukaryota</taxon>
        <taxon>Fungi</taxon>
        <taxon>Dikarya</taxon>
        <taxon>Ascomycota</taxon>
        <taxon>Pezizomycotina</taxon>
        <taxon>Eurotiomycetes</taxon>
        <taxon>Eurotiomycetidae</taxon>
        <taxon>Eurotiales</taxon>
        <taxon>Aspergillaceae</taxon>
        <taxon>Aspergillus</taxon>
        <taxon>Aspergillus subgen. Nidulantes</taxon>
    </lineage>
</organism>
<dbReference type="AlphaFoldDB" id="A0A3D8R9K7"/>
<dbReference type="Gene3D" id="1.20.1280.50">
    <property type="match status" value="1"/>
</dbReference>
<name>A0A3D8R9K7_9EURO</name>
<accession>A0A3D8R9K7</accession>
<keyword evidence="3" id="KW-1185">Reference proteome</keyword>
<protein>
    <recommendedName>
        <fullName evidence="1">F-box domain-containing protein</fullName>
    </recommendedName>
</protein>
<sequence length="774" mass="85500">MPRVLSYSSREIGVSTSSASGIPSTVTKRILNYVPEKSRRSLRLTCRAWAQAIDEILPPSRPTANTLPPEILTQIFYGLSPRDFDNARRVCSQWMRASLNERLLESMLKRAGWWDSWLRDTQDRRPSYMDENGESPAWRMSKRFATECMLSGRKMNVERSGFVTTSIVDFSRLSLAGHSPKSRDLSYSSPFANDISAASSFHVSNCGNYLLVLSGRTIHVYQLLARRSVKSPPMSEDDLGNIDIAPVASITCPAEALSAAIDTSTSNFTVAALLHNRLGMICELAPVDQEHTENNNRSTSLVPDVAGSTLAESSHFGSSFSRKMTSRHFYYDICSAQDPPHSISICPGYRCVAFGSDSGIELRWVDQETNKGCRKHLPMSQPSEILHFMPNRPDGPLEFRLISSLAGPGVEGCDCQKLPPGQSRPSCPFHIIPDDVQTFSRWAPERKDQASLVRTTQCHYYRAVPVNDGVHVLFVEPRSGYLCVGSDAPIDGPTCLTRALVCVPPFGNDTSTGSPDAPLPTAFASGSDLNWGLRVVAAYGDRLVFYSVPLDVFNVLKKERERQGDGVMADSDLARDFFLNQQRGNARRGSLAQNQNGDWEFLLSVSYRPTAMMWPFKIYGKEIGRVENVVELSLQSSHGGARIWTFSASGETNIIDVDTFTSTSRDASEMPCKSFTIGSDGRIASAQLVNRSEHCLVAPEVSRKRKQTESRAEFIGRHMLRQHSSPVMVNGRDATAASDFLVSSSTRRPSFAAQIVDVSIPELAGRRMGAEAVY</sequence>
<reference evidence="2 3" key="1">
    <citation type="journal article" date="2018" name="IMA Fungus">
        <title>IMA Genome-F 9: Draft genome sequence of Annulohypoxylon stygium, Aspergillus mulundensis, Berkeleyomyces basicola (syn. Thielaviopsis basicola), Ceratocystis smalleyi, two Cercospora beticola strains, Coleophoma cylindrospora, Fusarium fracticaudum, Phialophora cf. hyalina, and Morchella septimelata.</title>
        <authorList>
            <person name="Wingfield B.D."/>
            <person name="Bills G.F."/>
            <person name="Dong Y."/>
            <person name="Huang W."/>
            <person name="Nel W.J."/>
            <person name="Swalarsk-Parry B.S."/>
            <person name="Vaghefi N."/>
            <person name="Wilken P.M."/>
            <person name="An Z."/>
            <person name="de Beer Z.W."/>
            <person name="De Vos L."/>
            <person name="Chen L."/>
            <person name="Duong T.A."/>
            <person name="Gao Y."/>
            <person name="Hammerbacher A."/>
            <person name="Kikkert J.R."/>
            <person name="Li Y."/>
            <person name="Li H."/>
            <person name="Li K."/>
            <person name="Li Q."/>
            <person name="Liu X."/>
            <person name="Ma X."/>
            <person name="Naidoo K."/>
            <person name="Pethybridge S.J."/>
            <person name="Sun J."/>
            <person name="Steenkamp E.T."/>
            <person name="van der Nest M.A."/>
            <person name="van Wyk S."/>
            <person name="Wingfield M.J."/>
            <person name="Xiong C."/>
            <person name="Yue Q."/>
            <person name="Zhang X."/>
        </authorList>
    </citation>
    <scope>NUCLEOTIDE SEQUENCE [LARGE SCALE GENOMIC DNA]</scope>
    <source>
        <strain evidence="2 3">DSM 5745</strain>
    </source>
</reference>
<dbReference type="SMART" id="SM00256">
    <property type="entry name" value="FBOX"/>
    <property type="match status" value="2"/>
</dbReference>
<dbReference type="Pfam" id="PF12937">
    <property type="entry name" value="F-box-like"/>
    <property type="match status" value="1"/>
</dbReference>
<dbReference type="RefSeq" id="XP_026601258.1">
    <property type="nucleotide sequence ID" value="XM_026750254.1"/>
</dbReference>
<dbReference type="InterPro" id="IPR001810">
    <property type="entry name" value="F-box_dom"/>
</dbReference>
<gene>
    <name evidence="2" type="ORF">DSM5745_08238</name>
</gene>
<evidence type="ECO:0000313" key="2">
    <source>
        <dbReference type="EMBL" id="RDW70727.1"/>
    </source>
</evidence>